<gene>
    <name evidence="1" type="ORF">TSUD_111740</name>
</gene>
<proteinExistence type="predicted"/>
<dbReference type="Proteomes" id="UP000242715">
    <property type="component" value="Unassembled WGS sequence"/>
</dbReference>
<dbReference type="EMBL" id="DF973830">
    <property type="protein sequence ID" value="GAU40842.1"/>
    <property type="molecule type" value="Genomic_DNA"/>
</dbReference>
<name>A0A2Z6NX00_TRISU</name>
<organism evidence="1 2">
    <name type="scientific">Trifolium subterraneum</name>
    <name type="common">Subterranean clover</name>
    <dbReference type="NCBI Taxonomy" id="3900"/>
    <lineage>
        <taxon>Eukaryota</taxon>
        <taxon>Viridiplantae</taxon>
        <taxon>Streptophyta</taxon>
        <taxon>Embryophyta</taxon>
        <taxon>Tracheophyta</taxon>
        <taxon>Spermatophyta</taxon>
        <taxon>Magnoliopsida</taxon>
        <taxon>eudicotyledons</taxon>
        <taxon>Gunneridae</taxon>
        <taxon>Pentapetalae</taxon>
        <taxon>rosids</taxon>
        <taxon>fabids</taxon>
        <taxon>Fabales</taxon>
        <taxon>Fabaceae</taxon>
        <taxon>Papilionoideae</taxon>
        <taxon>50 kb inversion clade</taxon>
        <taxon>NPAAA clade</taxon>
        <taxon>Hologalegina</taxon>
        <taxon>IRL clade</taxon>
        <taxon>Trifolieae</taxon>
        <taxon>Trifolium</taxon>
    </lineage>
</organism>
<sequence length="68" mass="7740">MIGYRIQKQLRDSCNCEKEISSKLFELKKEIELLETEQDQILSHKELTSKSTSLVEATTISQASSFSS</sequence>
<evidence type="ECO:0000313" key="1">
    <source>
        <dbReference type="EMBL" id="GAU40842.1"/>
    </source>
</evidence>
<evidence type="ECO:0000313" key="2">
    <source>
        <dbReference type="Proteomes" id="UP000242715"/>
    </source>
</evidence>
<accession>A0A2Z6NX00</accession>
<protein>
    <submittedName>
        <fullName evidence="1">Uncharacterized protein</fullName>
    </submittedName>
</protein>
<keyword evidence="2" id="KW-1185">Reference proteome</keyword>
<dbReference type="AlphaFoldDB" id="A0A2Z6NX00"/>
<reference evidence="2" key="1">
    <citation type="journal article" date="2017" name="Front. Plant Sci.">
        <title>Climate Clever Clovers: New Paradigm to Reduce the Environmental Footprint of Ruminants by Breeding Low Methanogenic Forages Utilizing Haplotype Variation.</title>
        <authorList>
            <person name="Kaur P."/>
            <person name="Appels R."/>
            <person name="Bayer P.E."/>
            <person name="Keeble-Gagnere G."/>
            <person name="Wang J."/>
            <person name="Hirakawa H."/>
            <person name="Shirasawa K."/>
            <person name="Vercoe P."/>
            <person name="Stefanova K."/>
            <person name="Durmic Z."/>
            <person name="Nichols P."/>
            <person name="Revell C."/>
            <person name="Isobe S.N."/>
            <person name="Edwards D."/>
            <person name="Erskine W."/>
        </authorList>
    </citation>
    <scope>NUCLEOTIDE SEQUENCE [LARGE SCALE GENOMIC DNA]</scope>
    <source>
        <strain evidence="2">cv. Daliak</strain>
    </source>
</reference>